<proteinExistence type="predicted"/>
<organism evidence="2 3">
    <name type="scientific">Ramlibacter montanisoli</name>
    <dbReference type="NCBI Taxonomy" id="2732512"/>
    <lineage>
        <taxon>Bacteria</taxon>
        <taxon>Pseudomonadati</taxon>
        <taxon>Pseudomonadota</taxon>
        <taxon>Betaproteobacteria</taxon>
        <taxon>Burkholderiales</taxon>
        <taxon>Comamonadaceae</taxon>
        <taxon>Ramlibacter</taxon>
    </lineage>
</organism>
<reference evidence="2 3" key="2">
    <citation type="submission" date="2020-06" db="EMBL/GenBank/DDBJ databases">
        <title>Ramlibacter rhizophilus sp. nov., isolated from rhizosphere soil of national flower Mugunghwa from South Korea.</title>
        <authorList>
            <person name="Zheng-Fei Y."/>
            <person name="Huan T."/>
        </authorList>
    </citation>
    <scope>NUCLEOTIDE SEQUENCE [LARGE SCALE GENOMIC DNA]</scope>
    <source>
        <strain evidence="2 3">B156</strain>
    </source>
</reference>
<protein>
    <submittedName>
        <fullName evidence="2">LEPR-XLL domain-containing protein</fullName>
    </submittedName>
</protein>
<name>A0A849KAK0_9BURK</name>
<evidence type="ECO:0000313" key="3">
    <source>
        <dbReference type="Proteomes" id="UP000552954"/>
    </source>
</evidence>
<dbReference type="InterPro" id="IPR053786">
    <property type="entry name" value="LEPRxLL_CS"/>
</dbReference>
<feature type="compositionally biased region" description="Low complexity" evidence="1">
    <location>
        <begin position="913"/>
        <end position="927"/>
    </location>
</feature>
<sequence length="1188" mass="116664">MQSIRSVREAFARSWIATQIRGAFGSVQPEGPSRTSRRRPRRSDFALEAIEPRLLLSANVNYPDAPNAGDVLVTNLTLGVVDDGGLQVRLTQTGTANQVFSAAIAATENTINVSRAVLPGMFSDTLTIDTASLALLNPTGDALTINFAGGGQDFFKDKVILSGTASLGFDFTVSSNADIEVASTASVTLTGGHDLALSVTQASTGFANDLLTPEEEALAAIVAGDPSNDFDFDFYADVDAEIDILGVLSAHDVKLTSSASIAIDNGGLGLGSLQLAFIYANSAAEVNIGATGDITATGALTVSSLSDVSAVASLAGIASQNDGDADAAVAVLILFSDADSHVGGSADIDVTGAFDLSADNVVTASALADGTLAGAGASLALAWVDTGTRAAIGGSATVDAASVSVNASSQTTVTVLAKASEDGATDSSNSDGATASQDALANNDASTAGGSVTFAGAVAVGTVLADSEASVDTSGHVASTGLLDISSTAATDAKTSADGSSTADDATGVGIAVAIGVDVLDNHAYVDGSGVSAGALDVQALTGTRSFDFLPAAVASDAITLADGAHGFRTGDEVVYQHEGLAASEIGGLDDDAHYFVALQSDGKIKLYDTKEHAVAGGATGLVSLSSAGASADGHSLVGAAKLNRFAVSAVAGASSGDTGVAGALAIGVVISDTSAAIRDGTVVAITGSGAVQVKAENFIRSEVKATGKQEGSPDVGVGGNFALNIGETDTNALLGTNANLTGAGDLTLAAGSRNDMDTRAEGGAAGDTAVTPVVAISVSNNETQTLLKAESLLGTMTLGDDLLATADHQGSVKTSAEGDTTSGDTGVGVSLALSIGTDMALVALSRDLNAGGLATLTARNVSSNSAKSKASVAGGDSADEPAEGSPEESQGGVNKQVADNRDLASNRASAEGGDSATPSTSGASAEGAGGDKVQVAGAISVGIQSSTARARIDNNLTVATGTVGSDGVLTLKSENNSDSEAVADASTVMARTVEFNPTTSGIVDAENDSIDLGAGHGFSTGDKVIYRKDPGGTLVDGLEDGKAYYVRMDGNEAKLFDTKAHAEGSGTDGLVAIGDTAATGSVHGFEAGGGPTGTGVGIAVAVNVGTVTNEALLGDSTITADGLVLHASVPMAGGNQLHAFSAEATSGSSGADTGVAGALAINVGLSRSAARIADGATVTLNAAGNVS</sequence>
<evidence type="ECO:0000313" key="2">
    <source>
        <dbReference type="EMBL" id="NNU43177.1"/>
    </source>
</evidence>
<feature type="compositionally biased region" description="Low complexity" evidence="1">
    <location>
        <begin position="865"/>
        <end position="877"/>
    </location>
</feature>
<accession>A0A849KAK0</accession>
<dbReference type="EMBL" id="JABFCS010000001">
    <property type="protein sequence ID" value="NNU43177.1"/>
    <property type="molecule type" value="Genomic_DNA"/>
</dbReference>
<dbReference type="Proteomes" id="UP000552954">
    <property type="component" value="Unassembled WGS sequence"/>
</dbReference>
<dbReference type="NCBIfam" id="NF012209">
    <property type="entry name" value="LEPR-8K"/>
    <property type="match status" value="1"/>
</dbReference>
<evidence type="ECO:0000256" key="1">
    <source>
        <dbReference type="SAM" id="MobiDB-lite"/>
    </source>
</evidence>
<feature type="compositionally biased region" description="Acidic residues" evidence="1">
    <location>
        <begin position="878"/>
        <end position="887"/>
    </location>
</feature>
<keyword evidence="3" id="KW-1185">Reference proteome</keyword>
<comment type="caution">
    <text evidence="2">The sequence shown here is derived from an EMBL/GenBank/DDBJ whole genome shotgun (WGS) entry which is preliminary data.</text>
</comment>
<gene>
    <name evidence="2" type="ORF">HK415_08395</name>
</gene>
<dbReference type="AlphaFoldDB" id="A0A849KAK0"/>
<feature type="region of interest" description="Disordered" evidence="1">
    <location>
        <begin position="865"/>
        <end position="930"/>
    </location>
</feature>
<reference evidence="2 3" key="1">
    <citation type="submission" date="2020-05" db="EMBL/GenBank/DDBJ databases">
        <authorList>
            <person name="Khan S.A."/>
            <person name="Jeon C.O."/>
            <person name="Chun B.H."/>
        </authorList>
    </citation>
    <scope>NUCLEOTIDE SEQUENCE [LARGE SCALE GENOMIC DNA]</scope>
    <source>
        <strain evidence="2 3">B156</strain>
    </source>
</reference>
<dbReference type="RefSeq" id="WP_171558107.1">
    <property type="nucleotide sequence ID" value="NZ_JABFCS010000001.1"/>
</dbReference>